<dbReference type="EMBL" id="VUJU01009414">
    <property type="protein sequence ID" value="KAF0720722.1"/>
    <property type="molecule type" value="Genomic_DNA"/>
</dbReference>
<feature type="non-terminal residue" evidence="1">
    <location>
        <position position="1"/>
    </location>
</feature>
<keyword evidence="2" id="KW-1185">Reference proteome</keyword>
<accession>A0A6G0W251</accession>
<sequence>DNSVSISSVDDSDDDSDYVPFNDGHTSVIEYQNLSTSSNQNIENNLVQNNIPDVCSTQKKRFKNGKRTYMDKWKKLGLDYEKRKGKKISKKLFSCLNGMCCKQKCNIVCSEETQKQIFKDFYLLGNSVAQDQVIVDGIQIMDKKRSTTIFRREEPEKIHNRQITVKYYLNLNGNRQEICKKIFKKHMVLVENKNVKSYKKFSPSRKPLCQKKNKSSKMYDLYKDYCRQNGFNDESSYWLYRTVFSETGLKFKLPCVDTCKTCDEFKIKLKHVFDEELQIINQKNQDHINMVELAYNSKKEDKVLLTTTPS</sequence>
<evidence type="ECO:0000313" key="2">
    <source>
        <dbReference type="Proteomes" id="UP000478052"/>
    </source>
</evidence>
<comment type="caution">
    <text evidence="1">The sequence shown here is derived from an EMBL/GenBank/DDBJ whole genome shotgun (WGS) entry which is preliminary data.</text>
</comment>
<reference evidence="1 2" key="1">
    <citation type="submission" date="2019-08" db="EMBL/GenBank/DDBJ databases">
        <title>Whole genome of Aphis craccivora.</title>
        <authorList>
            <person name="Voronova N.V."/>
            <person name="Shulinski R.S."/>
            <person name="Bandarenka Y.V."/>
            <person name="Zhorov D.G."/>
            <person name="Warner D."/>
        </authorList>
    </citation>
    <scope>NUCLEOTIDE SEQUENCE [LARGE SCALE GENOMIC DNA]</scope>
    <source>
        <strain evidence="1">180601</strain>
        <tissue evidence="1">Whole Body</tissue>
    </source>
</reference>
<proteinExistence type="predicted"/>
<protein>
    <submittedName>
        <fullName evidence="1">Integrase catalytic domain-containing protein</fullName>
    </submittedName>
</protein>
<gene>
    <name evidence="1" type="ORF">FWK35_00026902</name>
</gene>
<organism evidence="1 2">
    <name type="scientific">Aphis craccivora</name>
    <name type="common">Cowpea aphid</name>
    <dbReference type="NCBI Taxonomy" id="307492"/>
    <lineage>
        <taxon>Eukaryota</taxon>
        <taxon>Metazoa</taxon>
        <taxon>Ecdysozoa</taxon>
        <taxon>Arthropoda</taxon>
        <taxon>Hexapoda</taxon>
        <taxon>Insecta</taxon>
        <taxon>Pterygota</taxon>
        <taxon>Neoptera</taxon>
        <taxon>Paraneoptera</taxon>
        <taxon>Hemiptera</taxon>
        <taxon>Sternorrhyncha</taxon>
        <taxon>Aphidomorpha</taxon>
        <taxon>Aphidoidea</taxon>
        <taxon>Aphididae</taxon>
        <taxon>Aphidini</taxon>
        <taxon>Aphis</taxon>
        <taxon>Aphis</taxon>
    </lineage>
</organism>
<evidence type="ECO:0000313" key="1">
    <source>
        <dbReference type="EMBL" id="KAF0720722.1"/>
    </source>
</evidence>
<dbReference type="Proteomes" id="UP000478052">
    <property type="component" value="Unassembled WGS sequence"/>
</dbReference>
<name>A0A6G0W251_APHCR</name>
<dbReference type="AlphaFoldDB" id="A0A6G0W251"/>
<dbReference type="OrthoDB" id="6745909at2759"/>